<evidence type="ECO:0000313" key="2">
    <source>
        <dbReference type="EMBL" id="KAK7484066.1"/>
    </source>
</evidence>
<evidence type="ECO:0000313" key="3">
    <source>
        <dbReference type="Proteomes" id="UP001519460"/>
    </source>
</evidence>
<dbReference type="Proteomes" id="UP001519460">
    <property type="component" value="Unassembled WGS sequence"/>
</dbReference>
<dbReference type="AlphaFoldDB" id="A0ABD0KAC3"/>
<organism evidence="2 3">
    <name type="scientific">Batillaria attramentaria</name>
    <dbReference type="NCBI Taxonomy" id="370345"/>
    <lineage>
        <taxon>Eukaryota</taxon>
        <taxon>Metazoa</taxon>
        <taxon>Spiralia</taxon>
        <taxon>Lophotrochozoa</taxon>
        <taxon>Mollusca</taxon>
        <taxon>Gastropoda</taxon>
        <taxon>Caenogastropoda</taxon>
        <taxon>Sorbeoconcha</taxon>
        <taxon>Cerithioidea</taxon>
        <taxon>Batillariidae</taxon>
        <taxon>Batillaria</taxon>
    </lineage>
</organism>
<feature type="compositionally biased region" description="Polar residues" evidence="1">
    <location>
        <begin position="1"/>
        <end position="15"/>
    </location>
</feature>
<evidence type="ECO:0000256" key="1">
    <source>
        <dbReference type="SAM" id="MobiDB-lite"/>
    </source>
</evidence>
<feature type="region of interest" description="Disordered" evidence="1">
    <location>
        <begin position="1"/>
        <end position="30"/>
    </location>
</feature>
<reference evidence="2 3" key="1">
    <citation type="journal article" date="2023" name="Sci. Data">
        <title>Genome assembly of the Korean intertidal mud-creeper Batillaria attramentaria.</title>
        <authorList>
            <person name="Patra A.K."/>
            <person name="Ho P.T."/>
            <person name="Jun S."/>
            <person name="Lee S.J."/>
            <person name="Kim Y."/>
            <person name="Won Y.J."/>
        </authorList>
    </citation>
    <scope>NUCLEOTIDE SEQUENCE [LARGE SCALE GENOMIC DNA]</scope>
    <source>
        <strain evidence="2">Wonlab-2016</strain>
    </source>
</reference>
<keyword evidence="3" id="KW-1185">Reference proteome</keyword>
<dbReference type="EMBL" id="JACVVK020000216">
    <property type="protein sequence ID" value="KAK7484066.1"/>
    <property type="molecule type" value="Genomic_DNA"/>
</dbReference>
<proteinExistence type="predicted"/>
<comment type="caution">
    <text evidence="2">The sequence shown here is derived from an EMBL/GenBank/DDBJ whole genome shotgun (WGS) entry which is preliminary data.</text>
</comment>
<sequence length="119" mass="13457">MRLQTTVNAQRVSEPNTKDPDKPPFTGTRYHHQVCSSSQVTIATSCISQFVPNQQEGKPDSHFWRLLSQTTDTVFPRQPSNIWALSLALAIFHINTSPPSSQHSLKITVPRARILEMFK</sequence>
<accession>A0ABD0KAC3</accession>
<name>A0ABD0KAC3_9CAEN</name>
<protein>
    <submittedName>
        <fullName evidence="2">Uncharacterized protein</fullName>
    </submittedName>
</protein>
<gene>
    <name evidence="2" type="ORF">BaRGS_00024678</name>
</gene>